<evidence type="ECO:0000313" key="2">
    <source>
        <dbReference type="EMBL" id="CAL5131086.1"/>
    </source>
</evidence>
<evidence type="ECO:0000256" key="1">
    <source>
        <dbReference type="SAM" id="MobiDB-lite"/>
    </source>
</evidence>
<reference evidence="2" key="1">
    <citation type="submission" date="2024-06" db="EMBL/GenBank/DDBJ databases">
        <authorList>
            <person name="Liu X."/>
            <person name="Lenzi L."/>
            <person name="Haldenby T S."/>
            <person name="Uol C."/>
        </authorList>
    </citation>
    <scope>NUCLEOTIDE SEQUENCE</scope>
</reference>
<dbReference type="EMBL" id="CAXLJL010000079">
    <property type="protein sequence ID" value="CAL5131086.1"/>
    <property type="molecule type" value="Genomic_DNA"/>
</dbReference>
<accession>A0AAV2T4R1</accession>
<organism evidence="2 3">
    <name type="scientific">Calicophoron daubneyi</name>
    <name type="common">Rumen fluke</name>
    <name type="synonym">Paramphistomum daubneyi</name>
    <dbReference type="NCBI Taxonomy" id="300641"/>
    <lineage>
        <taxon>Eukaryota</taxon>
        <taxon>Metazoa</taxon>
        <taxon>Spiralia</taxon>
        <taxon>Lophotrochozoa</taxon>
        <taxon>Platyhelminthes</taxon>
        <taxon>Trematoda</taxon>
        <taxon>Digenea</taxon>
        <taxon>Plagiorchiida</taxon>
        <taxon>Pronocephalata</taxon>
        <taxon>Paramphistomoidea</taxon>
        <taxon>Paramphistomidae</taxon>
        <taxon>Calicophoron</taxon>
    </lineage>
</organism>
<gene>
    <name evidence="2" type="ORF">CDAUBV1_LOCUS3270</name>
</gene>
<comment type="caution">
    <text evidence="2">The sequence shown here is derived from an EMBL/GenBank/DDBJ whole genome shotgun (WGS) entry which is preliminary data.</text>
</comment>
<sequence>MNALTIPDPAQTFVSPSSNWHNGVHYSSVEPEPKKEGSVSSTLFHQPTNYLTETQQHLQEQLTDFGVCVLFRLWEVAPDVVAKATAVSDERYQNPTACAQAHKSSVPSVQRESESEKDVSKTLNGCMNLELPSLAAENVAEPSKNASVSGSNKCYSPAEFVPKRKDSASTPAVDAMPLEYLGLLVLEDTAPTSHHLHRFPPDSFPRSFHKAWRRDTTTLSSSIPKEIIVKGLSDRINHYSLLIVGPRAFLPVWLVYIQYPAALTVSICSTPCAFLLIFQQTGQSEPIRRGKRLSVPVSNMEWKRFKESGRAQFKLGPAGRFSSVTYFEFRNSLK</sequence>
<protein>
    <submittedName>
        <fullName evidence="2">Uncharacterized protein</fullName>
    </submittedName>
</protein>
<feature type="region of interest" description="Disordered" evidence="1">
    <location>
        <begin position="95"/>
        <end position="117"/>
    </location>
</feature>
<evidence type="ECO:0000313" key="3">
    <source>
        <dbReference type="Proteomes" id="UP001497525"/>
    </source>
</evidence>
<proteinExistence type="predicted"/>
<dbReference type="Proteomes" id="UP001497525">
    <property type="component" value="Unassembled WGS sequence"/>
</dbReference>
<feature type="compositionally biased region" description="Polar residues" evidence="1">
    <location>
        <begin position="95"/>
        <end position="110"/>
    </location>
</feature>
<dbReference type="AlphaFoldDB" id="A0AAV2T4R1"/>
<name>A0AAV2T4R1_CALDB</name>